<dbReference type="EMBL" id="JBJKBG010000006">
    <property type="protein sequence ID" value="KAL3737154.1"/>
    <property type="molecule type" value="Genomic_DNA"/>
</dbReference>
<evidence type="ECO:0000256" key="1">
    <source>
        <dbReference type="SAM" id="MobiDB-lite"/>
    </source>
</evidence>
<reference evidence="2 3" key="1">
    <citation type="submission" date="2024-11" db="EMBL/GenBank/DDBJ databases">
        <title>Chromosome-level genome assembly of Eucalyptus globulus Labill. provides insights into its genome evolution.</title>
        <authorList>
            <person name="Li X."/>
        </authorList>
    </citation>
    <scope>NUCLEOTIDE SEQUENCE [LARGE SCALE GENOMIC DNA]</scope>
    <source>
        <strain evidence="2">CL2024</strain>
        <tissue evidence="2">Fresh tender leaves</tissue>
    </source>
</reference>
<dbReference type="SUPFAM" id="SSF103511">
    <property type="entry name" value="Chlorophyll a-b binding protein"/>
    <property type="match status" value="1"/>
</dbReference>
<accession>A0ABD3KEI7</accession>
<dbReference type="PANTHER" id="PTHR33401:SF3">
    <property type="entry name" value="LOW AFFINITY POTASSIUM TRANSPORT SYSTEM PROTEIN"/>
    <property type="match status" value="1"/>
</dbReference>
<name>A0ABD3KEI7_EUCGL</name>
<sequence>MLLAVEGGGFFSASASGYSKGLTLLLLGQKNEDKQMRVSPWNHYQLVDQEPDTDLQLASTKNRLSRGCASFICFGRASAGLDTPSPLKVGPTQQQEFVPDPLVSDKSKDQSTIVEDDDARKVALRSSLKKSLTSNMVPVEHTNENQAVNEDGKDSHGLVEGRRVQWTDACGSELAEIKEFEPSETGGSDDEMDNGNERSCACSIIERAVARTCEVAIHTKLSKNETWPRLIHTRHAPDAPPSPCLSLSLSYFVLDHVRKKLEPPHPSRPRNSNNHYSRKGARREQNRTGRHVRSLLRPTEGPLRRPVAPPLRPVPSSPPSSAVAPPPQQPKPPLAPGAAEAAVEDGGGITLEFQRQKAKELQQYFKQKKLEKSNQGPFFGFIGKNEISNGRWAMFGFAVGMLTEYATGSDFVDQVKILLSNFGIVDLE</sequence>
<feature type="region of interest" description="Disordered" evidence="1">
    <location>
        <begin position="83"/>
        <end position="118"/>
    </location>
</feature>
<proteinExistence type="predicted"/>
<dbReference type="PANTHER" id="PTHR33401">
    <property type="entry name" value="LIGHT-HARVESTING COMPLEX-LIKE PROTEIN OHP2, CHLOROPLASTIC"/>
    <property type="match status" value="1"/>
</dbReference>
<protein>
    <recommendedName>
        <fullName evidence="4">Light-harvesting complex-like protein OHP2, chloroplastic</fullName>
    </recommendedName>
</protein>
<comment type="caution">
    <text evidence="2">The sequence shown here is derived from an EMBL/GenBank/DDBJ whole genome shotgun (WGS) entry which is preliminary data.</text>
</comment>
<evidence type="ECO:0000313" key="2">
    <source>
        <dbReference type="EMBL" id="KAL3737154.1"/>
    </source>
</evidence>
<feature type="region of interest" description="Disordered" evidence="1">
    <location>
        <begin position="175"/>
        <end position="195"/>
    </location>
</feature>
<evidence type="ECO:0008006" key="4">
    <source>
        <dbReference type="Google" id="ProtNLM"/>
    </source>
</evidence>
<keyword evidence="3" id="KW-1185">Reference proteome</keyword>
<gene>
    <name evidence="2" type="ORF">ACJRO7_025988</name>
</gene>
<dbReference type="AlphaFoldDB" id="A0ABD3KEI7"/>
<dbReference type="Proteomes" id="UP001634007">
    <property type="component" value="Unassembled WGS sequence"/>
</dbReference>
<evidence type="ECO:0000313" key="3">
    <source>
        <dbReference type="Proteomes" id="UP001634007"/>
    </source>
</evidence>
<feature type="region of interest" description="Disordered" evidence="1">
    <location>
        <begin position="261"/>
        <end position="339"/>
    </location>
</feature>
<organism evidence="2 3">
    <name type="scientific">Eucalyptus globulus</name>
    <name type="common">Tasmanian blue gum</name>
    <dbReference type="NCBI Taxonomy" id="34317"/>
    <lineage>
        <taxon>Eukaryota</taxon>
        <taxon>Viridiplantae</taxon>
        <taxon>Streptophyta</taxon>
        <taxon>Embryophyta</taxon>
        <taxon>Tracheophyta</taxon>
        <taxon>Spermatophyta</taxon>
        <taxon>Magnoliopsida</taxon>
        <taxon>eudicotyledons</taxon>
        <taxon>Gunneridae</taxon>
        <taxon>Pentapetalae</taxon>
        <taxon>rosids</taxon>
        <taxon>malvids</taxon>
        <taxon>Myrtales</taxon>
        <taxon>Myrtaceae</taxon>
        <taxon>Myrtoideae</taxon>
        <taxon>Eucalypteae</taxon>
        <taxon>Eucalyptus</taxon>
    </lineage>
</organism>
<feature type="compositionally biased region" description="Pro residues" evidence="1">
    <location>
        <begin position="307"/>
        <end position="335"/>
    </location>
</feature>